<dbReference type="PROSITE" id="PS00154">
    <property type="entry name" value="ATPASE_E1_E2"/>
    <property type="match status" value="1"/>
</dbReference>
<keyword evidence="14" id="KW-1185">Reference proteome</keyword>
<dbReference type="GO" id="GO:0019829">
    <property type="term" value="F:ATPase-coupled monoatomic cation transmembrane transporter activity"/>
    <property type="evidence" value="ECO:0007669"/>
    <property type="project" value="TreeGrafter"/>
</dbReference>
<dbReference type="Proteomes" id="UP000245699">
    <property type="component" value="Unassembled WGS sequence"/>
</dbReference>
<dbReference type="InterPro" id="IPR008250">
    <property type="entry name" value="ATPase_P-typ_transduc_dom_A_sf"/>
</dbReference>
<evidence type="ECO:0000256" key="2">
    <source>
        <dbReference type="ARBA" id="ARBA00022692"/>
    </source>
</evidence>
<dbReference type="InterPro" id="IPR023214">
    <property type="entry name" value="HAD_sf"/>
</dbReference>
<accession>A0A2T9Z4T5</accession>
<dbReference type="SUPFAM" id="SSF81653">
    <property type="entry name" value="Calcium ATPase, transduction domain A"/>
    <property type="match status" value="1"/>
</dbReference>
<feature type="transmembrane region" description="Helical" evidence="11">
    <location>
        <begin position="1280"/>
        <end position="1300"/>
    </location>
</feature>
<feature type="region of interest" description="Disordered" evidence="10">
    <location>
        <begin position="290"/>
        <end position="318"/>
    </location>
</feature>
<dbReference type="InterPro" id="IPR006544">
    <property type="entry name" value="P-type_TPase_V"/>
</dbReference>
<gene>
    <name evidence="13" type="ORF">BB559_000550</name>
</gene>
<dbReference type="SUPFAM" id="SSF81660">
    <property type="entry name" value="Metal cation-transporting ATPase, ATP-binding domain N"/>
    <property type="match status" value="1"/>
</dbReference>
<dbReference type="GO" id="GO:0016020">
    <property type="term" value="C:membrane"/>
    <property type="evidence" value="ECO:0007669"/>
    <property type="project" value="UniProtKB-SubCell"/>
</dbReference>
<keyword evidence="5" id="KW-0067">ATP-binding</keyword>
<evidence type="ECO:0000256" key="4">
    <source>
        <dbReference type="ARBA" id="ARBA00022741"/>
    </source>
</evidence>
<feature type="transmembrane region" description="Helical" evidence="11">
    <location>
        <begin position="242"/>
        <end position="263"/>
    </location>
</feature>
<dbReference type="SUPFAM" id="SSF56784">
    <property type="entry name" value="HAD-like"/>
    <property type="match status" value="1"/>
</dbReference>
<feature type="transmembrane region" description="Helical" evidence="11">
    <location>
        <begin position="1306"/>
        <end position="1324"/>
    </location>
</feature>
<dbReference type="Gene3D" id="3.40.50.1000">
    <property type="entry name" value="HAD superfamily/HAD-like"/>
    <property type="match status" value="2"/>
</dbReference>
<dbReference type="PANTHER" id="PTHR45630:SF11">
    <property type="entry name" value="CATION-TRANSPORTING P-TYPE ATPASE N-TERMINAL DOMAIN-CONTAINING PROTEIN"/>
    <property type="match status" value="1"/>
</dbReference>
<dbReference type="SFLD" id="SFLDS00003">
    <property type="entry name" value="Haloacid_Dehalogenase"/>
    <property type="match status" value="1"/>
</dbReference>
<dbReference type="Gene3D" id="3.40.1110.10">
    <property type="entry name" value="Calcium-transporting ATPase, cytoplasmic domain N"/>
    <property type="match status" value="2"/>
</dbReference>
<dbReference type="InterPro" id="IPR044492">
    <property type="entry name" value="P_typ_ATPase_HD_dom"/>
</dbReference>
<dbReference type="GO" id="GO:0140358">
    <property type="term" value="F:P-type transmembrane transporter activity"/>
    <property type="evidence" value="ECO:0007669"/>
    <property type="project" value="InterPro"/>
</dbReference>
<dbReference type="Pfam" id="PF13246">
    <property type="entry name" value="Cation_ATPase"/>
    <property type="match status" value="1"/>
</dbReference>
<dbReference type="STRING" id="61424.A0A2T9Z4T5"/>
<comment type="caution">
    <text evidence="13">The sequence shown here is derived from an EMBL/GenBank/DDBJ whole genome shotgun (WGS) entry which is preliminary data.</text>
</comment>
<proteinExistence type="predicted"/>
<evidence type="ECO:0000313" key="14">
    <source>
        <dbReference type="Proteomes" id="UP000245699"/>
    </source>
</evidence>
<feature type="compositionally biased region" description="Polar residues" evidence="10">
    <location>
        <begin position="290"/>
        <end position="299"/>
    </location>
</feature>
<organism evidence="13 14">
    <name type="scientific">Furculomyces boomerangus</name>
    <dbReference type="NCBI Taxonomy" id="61424"/>
    <lineage>
        <taxon>Eukaryota</taxon>
        <taxon>Fungi</taxon>
        <taxon>Fungi incertae sedis</taxon>
        <taxon>Zoopagomycota</taxon>
        <taxon>Kickxellomycotina</taxon>
        <taxon>Harpellomycetes</taxon>
        <taxon>Harpellales</taxon>
        <taxon>Harpellaceae</taxon>
        <taxon>Furculomyces</taxon>
    </lineage>
</organism>
<evidence type="ECO:0000256" key="3">
    <source>
        <dbReference type="ARBA" id="ARBA00022723"/>
    </source>
</evidence>
<feature type="transmembrane region" description="Helical" evidence="11">
    <location>
        <begin position="1428"/>
        <end position="1447"/>
    </location>
</feature>
<evidence type="ECO:0000259" key="12">
    <source>
        <dbReference type="Pfam" id="PF00122"/>
    </source>
</evidence>
<feature type="region of interest" description="Disordered" evidence="10">
    <location>
        <begin position="46"/>
        <end position="67"/>
    </location>
</feature>
<dbReference type="Pfam" id="PF00122">
    <property type="entry name" value="E1-E2_ATPase"/>
    <property type="match status" value="1"/>
</dbReference>
<evidence type="ECO:0000256" key="11">
    <source>
        <dbReference type="SAM" id="Phobius"/>
    </source>
</evidence>
<dbReference type="SUPFAM" id="SSF81665">
    <property type="entry name" value="Calcium ATPase, transmembrane domain M"/>
    <property type="match status" value="1"/>
</dbReference>
<dbReference type="PRINTS" id="PR00119">
    <property type="entry name" value="CATATPASE"/>
</dbReference>
<dbReference type="Gene3D" id="2.70.150.10">
    <property type="entry name" value="Calcium-transporting ATPase, cytoplasmic transduction domain A"/>
    <property type="match status" value="1"/>
</dbReference>
<dbReference type="EMBL" id="MBFT01000026">
    <property type="protein sequence ID" value="PVU99625.1"/>
    <property type="molecule type" value="Genomic_DNA"/>
</dbReference>
<evidence type="ECO:0000256" key="9">
    <source>
        <dbReference type="ARBA" id="ARBA00023136"/>
    </source>
</evidence>
<evidence type="ECO:0000256" key="7">
    <source>
        <dbReference type="ARBA" id="ARBA00022967"/>
    </source>
</evidence>
<keyword evidence="2 11" id="KW-0812">Transmembrane</keyword>
<evidence type="ECO:0000256" key="8">
    <source>
        <dbReference type="ARBA" id="ARBA00022989"/>
    </source>
</evidence>
<reference evidence="13 14" key="1">
    <citation type="journal article" date="2018" name="MBio">
        <title>Comparative Genomics Reveals the Core Gene Toolbox for the Fungus-Insect Symbiosis.</title>
        <authorList>
            <person name="Wang Y."/>
            <person name="Stata M."/>
            <person name="Wang W."/>
            <person name="Stajich J.E."/>
            <person name="White M.M."/>
            <person name="Moncalvo J.M."/>
        </authorList>
    </citation>
    <scope>NUCLEOTIDE SEQUENCE [LARGE SCALE GENOMIC DNA]</scope>
    <source>
        <strain evidence="13 14">AUS-77-4</strain>
    </source>
</reference>
<dbReference type="InterPro" id="IPR036412">
    <property type="entry name" value="HAD-like_sf"/>
</dbReference>
<dbReference type="InterPro" id="IPR018303">
    <property type="entry name" value="ATPase_P-typ_P_site"/>
</dbReference>
<keyword evidence="6" id="KW-0460">Magnesium</keyword>
<sequence>MGRSHPKGLKTKPRGNLSSHIEDHPYEELACGFDCIPDNSSLDYEKLASKQSGHTEQTSGQKPMSHSRKKALFPISVFALLFQTCLSEPVFNKVNVKQADGQLCPLVQQTGNLCPPLCVSDYQNCPKNFGNSSCPSGTSLCLDGSCSQKCDPLAVNPCTCGYRLPPEFSLSLFPCMTFSNISVSYDKNSNTQILTACEDKFDVGQNVGIWGSWESTPSNTKFWTGKFCPTQPMATYSYKEPMWVGTFSILGFELFLMIVWWIYKNVSESNVRKMRMNALFEKNISNDSSNISTPFNGSESKPEVENYSPSSNQQNPVVNDSPKQKLNLIATQNPTNNPDLETKLNIRGYNHSFFGNVGFYSILVCTLGWFAYLVVMVLDYYGVIGSFGHLAFGDFGLLNRTFVYIWCFTTAWVFTVRVFMNRIRNYFRIETLPSEAKYVQIEYKYETLVLTSDQENSYFFKHIKRAEENFKSLFGLDSEVTTIPVLLTQMNNKYFQYQCTRYVLNEQTLVFEPFIFNLGETNEIIRRNIVGLSSNEAQIRLELVGPNFIEVYIPNILISIGKEFTNIFYLYQGLILWLFYYLSYWIIGVIDTSIVIISAVVKVYVKRNSDLDVKKMAESEDFIKVLRDGQWVDISTKHIVSGDIYRIDSCKTIPCDSVILGGNAVIDESSLTGEPLPIRKFPLPDDNNLFAGSSSKSNFLFAGTNVTQTMVISGDEEEFNQPVALCISTGTQTDRGKLVQKILFPVPVSFIFNEQLRIVFVFLALYAIFAFGLGLWFLRASTTSAWYYGMFSVSQLINPLLPAALVVGQSVAASRLKKKHINCIDLSRIMMAGKVQVFCFDKTGTLTRDNLEYYGSLCPQETFNNNQLTQQLNSEESSSTISNKGLYFDQFKESFTDLPSLIQIGIATCHTTTRISDGRLIGNPVDIEMFKASKWSILDQPNTGALDTISSLDNTSQYDIVKRFEFLHARASMSVAVRDNKTGKVHVFVKGSFERLASHFKSHSIPEDYNEKCNALAREGGYVLAMGHRELENVDIEEIKGYTRDELEHGCTFIGLVVFKNMLKDDSTEAIALLKKGDIRTIMITGDTALTGIFIARKCEMAPRGDGMVLADLDSNGNLFWTDIDNDQVVSDEFVEDIVISWNQLFASKKLEGGFENGNGTNLASKRWELAMTGKAFGYFKETGQLDKYILNTRVFARMLPQDKVDCVKSVMKFCVTAMCGDGGNDCGALRVAHAGLALSDAEASIVSPFSSKTRSIMSCVELIVQGRAAMATSLAGYRFLILFGQSVTLIKIFTFYFSVGLSQNVWIMVDAFIAVGMSFTVSFNGPAKKLSLHRPTSRILGPQILLGSIGIVFINFLFLMGGFFWLYSKSWFRCNEFEANLVDISKWWLLGDNYETEIIAFIGLMQLVTSAFIVNFGYIFRRRWYRNYLLVIFSVSFVSILSYMLMADPNWLGCKMRFNCGTKSKLVSLGYPEPSYSIADYNMPLGHNVFPKNQRLPLLLICYANIIVIILWESVVIIGPIKNYIRSKFPLKRVKVLL</sequence>
<dbReference type="InterPro" id="IPR023298">
    <property type="entry name" value="ATPase_P-typ_TM_dom_sf"/>
</dbReference>
<dbReference type="OrthoDB" id="48943at2759"/>
<dbReference type="Gene3D" id="1.20.1110.10">
    <property type="entry name" value="Calcium-transporting ATPase, transmembrane domain"/>
    <property type="match status" value="1"/>
</dbReference>
<feature type="transmembrane region" description="Helical" evidence="11">
    <location>
        <begin position="758"/>
        <end position="779"/>
    </location>
</feature>
<evidence type="ECO:0000256" key="1">
    <source>
        <dbReference type="ARBA" id="ARBA00004141"/>
    </source>
</evidence>
<keyword evidence="9 11" id="KW-0472">Membrane</keyword>
<keyword evidence="7" id="KW-1278">Translocase</keyword>
<evidence type="ECO:0000313" key="13">
    <source>
        <dbReference type="EMBL" id="PVU99625.1"/>
    </source>
</evidence>
<protein>
    <recommendedName>
        <fullName evidence="12">P-type ATPase A domain-containing protein</fullName>
    </recommendedName>
</protein>
<feature type="transmembrane region" description="Helical" evidence="11">
    <location>
        <begin position="1499"/>
        <end position="1526"/>
    </location>
</feature>
<dbReference type="GO" id="GO:0005524">
    <property type="term" value="F:ATP binding"/>
    <property type="evidence" value="ECO:0007669"/>
    <property type="project" value="UniProtKB-KW"/>
</dbReference>
<feature type="transmembrane region" description="Helical" evidence="11">
    <location>
        <begin position="357"/>
        <end position="381"/>
    </location>
</feature>
<comment type="subcellular location">
    <subcellularLocation>
        <location evidence="1">Membrane</location>
        <topology evidence="1">Multi-pass membrane protein</topology>
    </subcellularLocation>
</comment>
<feature type="domain" description="P-type ATPase A" evidence="12">
    <location>
        <begin position="623"/>
        <end position="709"/>
    </location>
</feature>
<name>A0A2T9Z4T5_9FUNG</name>
<keyword evidence="8 11" id="KW-1133">Transmembrane helix</keyword>
<feature type="transmembrane region" description="Helical" evidence="11">
    <location>
        <begin position="586"/>
        <end position="605"/>
    </location>
</feature>
<dbReference type="SFLD" id="SFLDF00027">
    <property type="entry name" value="p-type_atpase"/>
    <property type="match status" value="1"/>
</dbReference>
<evidence type="ECO:0000256" key="6">
    <source>
        <dbReference type="ARBA" id="ARBA00022842"/>
    </source>
</evidence>
<feature type="transmembrane region" description="Helical" evidence="11">
    <location>
        <begin position="1345"/>
        <end position="1368"/>
    </location>
</feature>
<feature type="transmembrane region" description="Helical" evidence="11">
    <location>
        <begin position="401"/>
        <end position="420"/>
    </location>
</feature>
<dbReference type="PANTHER" id="PTHR45630">
    <property type="entry name" value="CATION-TRANSPORTING ATPASE-RELATED"/>
    <property type="match status" value="1"/>
</dbReference>
<feature type="transmembrane region" description="Helical" evidence="11">
    <location>
        <begin position="785"/>
        <end position="808"/>
    </location>
</feature>
<dbReference type="GO" id="GO:0046872">
    <property type="term" value="F:metal ion binding"/>
    <property type="evidence" value="ECO:0007669"/>
    <property type="project" value="UniProtKB-KW"/>
</dbReference>
<feature type="compositionally biased region" description="Polar residues" evidence="10">
    <location>
        <begin position="307"/>
        <end position="318"/>
    </location>
</feature>
<dbReference type="SFLD" id="SFLDG00002">
    <property type="entry name" value="C1.7:_P-type_atpase_like"/>
    <property type="match status" value="1"/>
</dbReference>
<evidence type="ECO:0000256" key="5">
    <source>
        <dbReference type="ARBA" id="ARBA00022840"/>
    </source>
</evidence>
<keyword evidence="4" id="KW-0547">Nucleotide-binding</keyword>
<feature type="compositionally biased region" description="Polar residues" evidence="10">
    <location>
        <begin position="49"/>
        <end position="64"/>
    </location>
</feature>
<feature type="transmembrane region" description="Helical" evidence="11">
    <location>
        <begin position="1399"/>
        <end position="1421"/>
    </location>
</feature>
<keyword evidence="3" id="KW-0479">Metal-binding</keyword>
<dbReference type="InterPro" id="IPR059000">
    <property type="entry name" value="ATPase_P-type_domA"/>
</dbReference>
<evidence type="ECO:0000256" key="10">
    <source>
        <dbReference type="SAM" id="MobiDB-lite"/>
    </source>
</evidence>
<dbReference type="InterPro" id="IPR023299">
    <property type="entry name" value="ATPase_P-typ_cyto_dom_N"/>
</dbReference>